<dbReference type="AlphaFoldDB" id="A0A1H0L916"/>
<sequence>MAALTDSAARAEAGAPLARTDAGSPPAAAPARKAPEPVPAPSLREFGPNWYAAVMGTSILAGSGAGLRGRPGWLHALCTGVWMLALLVLAVVLAARAGHWLRHADRAREHLADHTVAPFYGCLPMALLSVGSSTLLLGPPVIGEHAAVVTDAALWTLGTVSGLVVAVGVPYLMATRHRIGPDDASPVWLLPIVAPMVAAAAGPALVAHLPATAGQAREALLLGCLALFGMSLLATTTMLPLVWGRLTRRELPLAATPALLLVLGPLGQSTTATGNIADAARGVPHESYATALRAFSVLYGVPVMGFALLWLLLAAALLVRAVRRGMGYSMTWWAFTFPLGTCVTGATALSRHSGLDAATWLAAGLYVLLAAGWLAAATGTLRSFTRRAV</sequence>
<evidence type="ECO:0000256" key="2">
    <source>
        <dbReference type="ARBA" id="ARBA00008566"/>
    </source>
</evidence>
<feature type="transmembrane region" description="Helical" evidence="9">
    <location>
        <begin position="219"/>
        <end position="243"/>
    </location>
</feature>
<evidence type="ECO:0000256" key="9">
    <source>
        <dbReference type="SAM" id="Phobius"/>
    </source>
</evidence>
<evidence type="ECO:0000256" key="6">
    <source>
        <dbReference type="ARBA" id="ARBA00022989"/>
    </source>
</evidence>
<dbReference type="OrthoDB" id="958273at2"/>
<feature type="transmembrane region" description="Helical" evidence="9">
    <location>
        <begin position="357"/>
        <end position="377"/>
    </location>
</feature>
<dbReference type="CDD" id="cd09320">
    <property type="entry name" value="TDT_like_2"/>
    <property type="match status" value="1"/>
</dbReference>
<dbReference type="InterPro" id="IPR004695">
    <property type="entry name" value="SLAC1/Mae1/Ssu1/TehA"/>
</dbReference>
<keyword evidence="5 9" id="KW-0812">Transmembrane</keyword>
<feature type="transmembrane region" description="Helical" evidence="9">
    <location>
        <begin position="297"/>
        <end position="319"/>
    </location>
</feature>
<keyword evidence="4" id="KW-1003">Cell membrane</keyword>
<feature type="transmembrane region" description="Helical" evidence="9">
    <location>
        <begin position="255"/>
        <end position="277"/>
    </location>
</feature>
<feature type="transmembrane region" description="Helical" evidence="9">
    <location>
        <begin position="152"/>
        <end position="174"/>
    </location>
</feature>
<name>A0A1H0L916_9ACTN</name>
<comment type="similarity">
    <text evidence="2">Belongs to the tellurite-resistance/dicarboxylate transporter (TDT) family.</text>
</comment>
<evidence type="ECO:0000256" key="3">
    <source>
        <dbReference type="ARBA" id="ARBA00022448"/>
    </source>
</evidence>
<evidence type="ECO:0000313" key="11">
    <source>
        <dbReference type="Proteomes" id="UP000199341"/>
    </source>
</evidence>
<dbReference type="InterPro" id="IPR051629">
    <property type="entry name" value="Sulfite_efflux_TDT"/>
</dbReference>
<feature type="region of interest" description="Disordered" evidence="8">
    <location>
        <begin position="1"/>
        <end position="39"/>
    </location>
</feature>
<evidence type="ECO:0000256" key="5">
    <source>
        <dbReference type="ARBA" id="ARBA00022692"/>
    </source>
</evidence>
<dbReference type="InterPro" id="IPR038665">
    <property type="entry name" value="Voltage-dep_anion_channel_sf"/>
</dbReference>
<keyword evidence="3" id="KW-0813">Transport</keyword>
<evidence type="ECO:0000313" key="10">
    <source>
        <dbReference type="EMBL" id="SDO64605.1"/>
    </source>
</evidence>
<dbReference type="RefSeq" id="WP_093786635.1">
    <property type="nucleotide sequence ID" value="NZ_FNIE01000011.1"/>
</dbReference>
<accession>A0A1H0L916</accession>
<evidence type="ECO:0000256" key="1">
    <source>
        <dbReference type="ARBA" id="ARBA00004651"/>
    </source>
</evidence>
<proteinExistence type="inferred from homology"/>
<feature type="compositionally biased region" description="Low complexity" evidence="8">
    <location>
        <begin position="8"/>
        <end position="32"/>
    </location>
</feature>
<dbReference type="Pfam" id="PF03595">
    <property type="entry name" value="SLAC1"/>
    <property type="match status" value="1"/>
</dbReference>
<evidence type="ECO:0000256" key="8">
    <source>
        <dbReference type="SAM" id="MobiDB-lite"/>
    </source>
</evidence>
<feature type="transmembrane region" description="Helical" evidence="9">
    <location>
        <begin position="116"/>
        <end position="137"/>
    </location>
</feature>
<dbReference type="Proteomes" id="UP000199341">
    <property type="component" value="Unassembled WGS sequence"/>
</dbReference>
<reference evidence="11" key="1">
    <citation type="submission" date="2016-10" db="EMBL/GenBank/DDBJ databases">
        <authorList>
            <person name="Varghese N."/>
            <person name="Submissions S."/>
        </authorList>
    </citation>
    <scope>NUCLEOTIDE SEQUENCE [LARGE SCALE GENOMIC DNA]</scope>
    <source>
        <strain evidence="11">CGMCC 4.2022</strain>
    </source>
</reference>
<dbReference type="EMBL" id="FNIE01000011">
    <property type="protein sequence ID" value="SDO64605.1"/>
    <property type="molecule type" value="Genomic_DNA"/>
</dbReference>
<dbReference type="PANTHER" id="PTHR31686">
    <property type="match status" value="1"/>
</dbReference>
<protein>
    <submittedName>
        <fullName evidence="10">Tellurite resistance protein TehA</fullName>
    </submittedName>
</protein>
<gene>
    <name evidence="10" type="ORF">SAMN05216259_111122</name>
</gene>
<evidence type="ECO:0000256" key="4">
    <source>
        <dbReference type="ARBA" id="ARBA00022475"/>
    </source>
</evidence>
<comment type="subcellular location">
    <subcellularLocation>
        <location evidence="1">Cell membrane</location>
        <topology evidence="1">Multi-pass membrane protein</topology>
    </subcellularLocation>
</comment>
<organism evidence="10 11">
    <name type="scientific">Actinacidiphila guanduensis</name>
    <dbReference type="NCBI Taxonomy" id="310781"/>
    <lineage>
        <taxon>Bacteria</taxon>
        <taxon>Bacillati</taxon>
        <taxon>Actinomycetota</taxon>
        <taxon>Actinomycetes</taxon>
        <taxon>Kitasatosporales</taxon>
        <taxon>Streptomycetaceae</taxon>
        <taxon>Actinacidiphila</taxon>
    </lineage>
</organism>
<feature type="transmembrane region" description="Helical" evidence="9">
    <location>
        <begin position="331"/>
        <end position="351"/>
    </location>
</feature>
<keyword evidence="11" id="KW-1185">Reference proteome</keyword>
<feature type="transmembrane region" description="Helical" evidence="9">
    <location>
        <begin position="186"/>
        <end position="207"/>
    </location>
</feature>
<evidence type="ECO:0000256" key="7">
    <source>
        <dbReference type="ARBA" id="ARBA00023136"/>
    </source>
</evidence>
<feature type="transmembrane region" description="Helical" evidence="9">
    <location>
        <begin position="73"/>
        <end position="95"/>
    </location>
</feature>
<keyword evidence="6 9" id="KW-1133">Transmembrane helix</keyword>
<dbReference type="GO" id="GO:0005886">
    <property type="term" value="C:plasma membrane"/>
    <property type="evidence" value="ECO:0007669"/>
    <property type="project" value="UniProtKB-SubCell"/>
</dbReference>
<keyword evidence="7 9" id="KW-0472">Membrane</keyword>
<dbReference type="Gene3D" id="1.50.10.150">
    <property type="entry name" value="Voltage-dependent anion channel"/>
    <property type="match status" value="1"/>
</dbReference>
<dbReference type="PANTHER" id="PTHR31686:SF1">
    <property type="entry name" value="SULFITE EFFLUX PUMP SSU1"/>
    <property type="match status" value="1"/>
</dbReference>
<dbReference type="STRING" id="310781.SAMN05216259_111122"/>
<dbReference type="GO" id="GO:0055085">
    <property type="term" value="P:transmembrane transport"/>
    <property type="evidence" value="ECO:0007669"/>
    <property type="project" value="InterPro"/>
</dbReference>